<comment type="caution">
    <text evidence="2">The sequence shown here is derived from an EMBL/GenBank/DDBJ whole genome shotgun (WGS) entry which is preliminary data.</text>
</comment>
<dbReference type="EMBL" id="AVOT02009324">
    <property type="protein sequence ID" value="MBW0487875.1"/>
    <property type="molecule type" value="Genomic_DNA"/>
</dbReference>
<evidence type="ECO:0000313" key="2">
    <source>
        <dbReference type="EMBL" id="MBW0487875.1"/>
    </source>
</evidence>
<sequence>MSDIPEKIPLFILDPNESHDLLITHYTKWLVDLPSLTSFEWDFFIIYSPKGKDLILSYDFLYHFNPIIDWKNGFIIYDSIHKDSSGINSSTSNDLETSVNSSAPVGELRKPSLPSSVNIPSIIPSQSLFQ</sequence>
<reference evidence="2" key="1">
    <citation type="submission" date="2021-03" db="EMBL/GenBank/DDBJ databases">
        <title>Draft genome sequence of rust myrtle Austropuccinia psidii MF-1, a brazilian biotype.</title>
        <authorList>
            <person name="Quecine M.C."/>
            <person name="Pachon D.M.R."/>
            <person name="Bonatelli M.L."/>
            <person name="Correr F.H."/>
            <person name="Franceschini L.M."/>
            <person name="Leite T.F."/>
            <person name="Margarido G.R.A."/>
            <person name="Almeida C.A."/>
            <person name="Ferrarezi J.A."/>
            <person name="Labate C.A."/>
        </authorList>
    </citation>
    <scope>NUCLEOTIDE SEQUENCE</scope>
    <source>
        <strain evidence="2">MF-1</strain>
    </source>
</reference>
<accession>A0A9Q3CRB5</accession>
<organism evidence="2 3">
    <name type="scientific">Austropuccinia psidii MF-1</name>
    <dbReference type="NCBI Taxonomy" id="1389203"/>
    <lineage>
        <taxon>Eukaryota</taxon>
        <taxon>Fungi</taxon>
        <taxon>Dikarya</taxon>
        <taxon>Basidiomycota</taxon>
        <taxon>Pucciniomycotina</taxon>
        <taxon>Pucciniomycetes</taxon>
        <taxon>Pucciniales</taxon>
        <taxon>Sphaerophragmiaceae</taxon>
        <taxon>Austropuccinia</taxon>
    </lineage>
</organism>
<proteinExistence type="predicted"/>
<evidence type="ECO:0000256" key="1">
    <source>
        <dbReference type="SAM" id="MobiDB-lite"/>
    </source>
</evidence>
<feature type="compositionally biased region" description="Polar residues" evidence="1">
    <location>
        <begin position="86"/>
        <end position="103"/>
    </location>
</feature>
<dbReference type="Proteomes" id="UP000765509">
    <property type="component" value="Unassembled WGS sequence"/>
</dbReference>
<dbReference type="AlphaFoldDB" id="A0A9Q3CRB5"/>
<keyword evidence="3" id="KW-1185">Reference proteome</keyword>
<gene>
    <name evidence="2" type="ORF">O181_027590</name>
</gene>
<feature type="region of interest" description="Disordered" evidence="1">
    <location>
        <begin position="86"/>
        <end position="113"/>
    </location>
</feature>
<evidence type="ECO:0000313" key="3">
    <source>
        <dbReference type="Proteomes" id="UP000765509"/>
    </source>
</evidence>
<protein>
    <submittedName>
        <fullName evidence="2">Uncharacterized protein</fullName>
    </submittedName>
</protein>
<name>A0A9Q3CRB5_9BASI</name>